<protein>
    <submittedName>
        <fullName evidence="2">Hsp20/alpha crystallin family protein</fullName>
    </submittedName>
</protein>
<dbReference type="EMBL" id="CP074694">
    <property type="protein sequence ID" value="QVL34040.1"/>
    <property type="molecule type" value="Genomic_DNA"/>
</dbReference>
<dbReference type="AlphaFoldDB" id="A0A8E6BBW5"/>
<evidence type="ECO:0000259" key="1">
    <source>
        <dbReference type="PROSITE" id="PS51203"/>
    </source>
</evidence>
<dbReference type="InterPro" id="IPR008978">
    <property type="entry name" value="HSP20-like_chaperone"/>
</dbReference>
<sequence length="133" mass="14361">MSENLFKLAPETIVYADAQTHKLVVEFTIPGAPTETIDVKVLKDSIHLKAPSRDVEYVAAVALSWPVKPDKAEAHYEQGLLRIEVPFKDPMEDAVKVIIQTGAAEPKSKIGTTVVAPPAVGRSTEKTLTGKAV</sequence>
<gene>
    <name evidence="2" type="ORF">KIH39_09075</name>
</gene>
<dbReference type="PROSITE" id="PS51203">
    <property type="entry name" value="CS"/>
    <property type="match status" value="1"/>
</dbReference>
<keyword evidence="3" id="KW-1185">Reference proteome</keyword>
<proteinExistence type="predicted"/>
<evidence type="ECO:0000313" key="2">
    <source>
        <dbReference type="EMBL" id="QVL34040.1"/>
    </source>
</evidence>
<evidence type="ECO:0000313" key="3">
    <source>
        <dbReference type="Proteomes" id="UP000676194"/>
    </source>
</evidence>
<dbReference type="KEGG" id="tsph:KIH39_09075"/>
<feature type="domain" description="CS" evidence="1">
    <location>
        <begin position="10"/>
        <end position="99"/>
    </location>
</feature>
<dbReference type="RefSeq" id="WP_213499014.1">
    <property type="nucleotide sequence ID" value="NZ_CP074694.1"/>
</dbReference>
<dbReference type="Gene3D" id="2.60.40.790">
    <property type="match status" value="1"/>
</dbReference>
<dbReference type="SUPFAM" id="SSF49764">
    <property type="entry name" value="HSP20-like chaperones"/>
    <property type="match status" value="1"/>
</dbReference>
<dbReference type="CDD" id="cd00298">
    <property type="entry name" value="ACD_sHsps_p23-like"/>
    <property type="match status" value="1"/>
</dbReference>
<reference evidence="2" key="1">
    <citation type="submission" date="2021-05" db="EMBL/GenBank/DDBJ databases">
        <title>Complete genome sequence of the cellulolytic planctomycete Telmatocola sphagniphila SP2T and characterization of the first cellulase from planctomycetes.</title>
        <authorList>
            <person name="Rakitin A.L."/>
            <person name="Beletsky A.V."/>
            <person name="Naumoff D.G."/>
            <person name="Kulichevskaya I.S."/>
            <person name="Mardanov A.V."/>
            <person name="Ravin N.V."/>
            <person name="Dedysh S.N."/>
        </authorList>
    </citation>
    <scope>NUCLEOTIDE SEQUENCE</scope>
    <source>
        <strain evidence="2">SP2T</strain>
    </source>
</reference>
<dbReference type="InterPro" id="IPR007052">
    <property type="entry name" value="CS_dom"/>
</dbReference>
<name>A0A8E6BBW5_9BACT</name>
<accession>A0A8E6BBW5</accession>
<dbReference type="Proteomes" id="UP000676194">
    <property type="component" value="Chromosome"/>
</dbReference>
<organism evidence="2 3">
    <name type="scientific">Telmatocola sphagniphila</name>
    <dbReference type="NCBI Taxonomy" id="1123043"/>
    <lineage>
        <taxon>Bacteria</taxon>
        <taxon>Pseudomonadati</taxon>
        <taxon>Planctomycetota</taxon>
        <taxon>Planctomycetia</taxon>
        <taxon>Gemmatales</taxon>
        <taxon>Gemmataceae</taxon>
    </lineage>
</organism>